<proteinExistence type="predicted"/>
<keyword evidence="2" id="KW-1185">Reference proteome</keyword>
<evidence type="ECO:0000313" key="1">
    <source>
        <dbReference type="EMBL" id="MEB3512986.1"/>
    </source>
</evidence>
<accession>A0ABU6AZS1</accession>
<name>A0ABU6AZS1_9NOCA</name>
<gene>
    <name evidence="1" type="ORF">U3653_23395</name>
</gene>
<organism evidence="1 2">
    <name type="scientific">Nocardia implantans</name>
    <dbReference type="NCBI Taxonomy" id="3108168"/>
    <lineage>
        <taxon>Bacteria</taxon>
        <taxon>Bacillati</taxon>
        <taxon>Actinomycetota</taxon>
        <taxon>Actinomycetes</taxon>
        <taxon>Mycobacteriales</taxon>
        <taxon>Nocardiaceae</taxon>
        <taxon>Nocardia</taxon>
    </lineage>
</organism>
<reference evidence="1 2" key="1">
    <citation type="submission" date="2023-12" db="EMBL/GenBank/DDBJ databases">
        <title>novel species in genus Nocarida.</title>
        <authorList>
            <person name="Li Z."/>
        </authorList>
    </citation>
    <scope>NUCLEOTIDE SEQUENCE [LARGE SCALE GENOMIC DNA]</scope>
    <source>
        <strain evidence="1 2">CDC186</strain>
    </source>
</reference>
<dbReference type="EMBL" id="JAYKYQ010000010">
    <property type="protein sequence ID" value="MEB3512986.1"/>
    <property type="molecule type" value="Genomic_DNA"/>
</dbReference>
<sequence length="73" mass="7339">MHALRGRVRGHLGEMLGEQCRDLGAGQVVDDDAQTAALDLGGAVLGVVGHHSIMAARSATLALPPGSDSPGPT</sequence>
<comment type="caution">
    <text evidence="1">The sequence shown here is derived from an EMBL/GenBank/DDBJ whole genome shotgun (WGS) entry which is preliminary data.</text>
</comment>
<dbReference type="RefSeq" id="WP_323124436.1">
    <property type="nucleotide sequence ID" value="NZ_JAYESH010000010.1"/>
</dbReference>
<dbReference type="Proteomes" id="UP001348098">
    <property type="component" value="Unassembled WGS sequence"/>
</dbReference>
<protein>
    <submittedName>
        <fullName evidence="1">Uncharacterized protein</fullName>
    </submittedName>
</protein>
<evidence type="ECO:0000313" key="2">
    <source>
        <dbReference type="Proteomes" id="UP001348098"/>
    </source>
</evidence>